<name>A0A7J6TCN8_PEROL</name>
<sequence length="103" mass="11370">GVAKMLETEGYSVSSLHGEMAFKNRRKEFASFKGASKTGAPAKEIMVCTNLASRGLDFDDVGHVVMYDFPYTLADYIHRVGRTARAGRAGRVTVLFRKKNLPV</sequence>
<keyword evidence="1" id="KW-0547">Nucleotide-binding</keyword>
<accession>A0A7J6TCN8</accession>
<keyword evidence="2" id="KW-0378">Hydrolase</keyword>
<dbReference type="GO" id="GO:0003724">
    <property type="term" value="F:RNA helicase activity"/>
    <property type="evidence" value="ECO:0007669"/>
    <property type="project" value="TreeGrafter"/>
</dbReference>
<dbReference type="SMART" id="SM00490">
    <property type="entry name" value="HELICc"/>
    <property type="match status" value="1"/>
</dbReference>
<proteinExistence type="predicted"/>
<dbReference type="Gene3D" id="3.40.50.300">
    <property type="entry name" value="P-loop containing nucleotide triphosphate hydrolases"/>
    <property type="match status" value="1"/>
</dbReference>
<dbReference type="InterPro" id="IPR027417">
    <property type="entry name" value="P-loop_NTPase"/>
</dbReference>
<reference evidence="6 7" key="1">
    <citation type="submission" date="2020-04" db="EMBL/GenBank/DDBJ databases">
        <title>Perkinsus olseni comparative genomics.</title>
        <authorList>
            <person name="Bogema D.R."/>
        </authorList>
    </citation>
    <scope>NUCLEOTIDE SEQUENCE [LARGE SCALE GENOMIC DNA]</scope>
    <source>
        <strain evidence="6 7">ATCC PRA-207</strain>
    </source>
</reference>
<keyword evidence="4" id="KW-0067">ATP-binding</keyword>
<keyword evidence="3" id="KW-0347">Helicase</keyword>
<dbReference type="SUPFAM" id="SSF52540">
    <property type="entry name" value="P-loop containing nucleoside triphosphate hydrolases"/>
    <property type="match status" value="1"/>
</dbReference>
<dbReference type="InterPro" id="IPR001650">
    <property type="entry name" value="Helicase_C-like"/>
</dbReference>
<dbReference type="GO" id="GO:0005829">
    <property type="term" value="C:cytosol"/>
    <property type="evidence" value="ECO:0007669"/>
    <property type="project" value="TreeGrafter"/>
</dbReference>
<dbReference type="InterPro" id="IPR050079">
    <property type="entry name" value="DEAD_box_RNA_helicase"/>
</dbReference>
<comment type="caution">
    <text evidence="6">The sequence shown here is derived from an EMBL/GenBank/DDBJ whole genome shotgun (WGS) entry which is preliminary data.</text>
</comment>
<evidence type="ECO:0000256" key="3">
    <source>
        <dbReference type="ARBA" id="ARBA00022806"/>
    </source>
</evidence>
<dbReference type="EMBL" id="JABANO010012243">
    <property type="protein sequence ID" value="KAF4742130.1"/>
    <property type="molecule type" value="Genomic_DNA"/>
</dbReference>
<protein>
    <recommendedName>
        <fullName evidence="5">Helicase C-terminal domain-containing protein</fullName>
    </recommendedName>
</protein>
<evidence type="ECO:0000256" key="4">
    <source>
        <dbReference type="ARBA" id="ARBA00022840"/>
    </source>
</evidence>
<evidence type="ECO:0000313" key="7">
    <source>
        <dbReference type="Proteomes" id="UP000553632"/>
    </source>
</evidence>
<dbReference type="AlphaFoldDB" id="A0A7J6TCN8"/>
<keyword evidence="7" id="KW-1185">Reference proteome</keyword>
<evidence type="ECO:0000256" key="2">
    <source>
        <dbReference type="ARBA" id="ARBA00022801"/>
    </source>
</evidence>
<gene>
    <name evidence="6" type="ORF">FOZ63_023804</name>
</gene>
<dbReference type="Proteomes" id="UP000553632">
    <property type="component" value="Unassembled WGS sequence"/>
</dbReference>
<organism evidence="6 7">
    <name type="scientific">Perkinsus olseni</name>
    <name type="common">Perkinsus atlanticus</name>
    <dbReference type="NCBI Taxonomy" id="32597"/>
    <lineage>
        <taxon>Eukaryota</taxon>
        <taxon>Sar</taxon>
        <taxon>Alveolata</taxon>
        <taxon>Perkinsozoa</taxon>
        <taxon>Perkinsea</taxon>
        <taxon>Perkinsida</taxon>
        <taxon>Perkinsidae</taxon>
        <taxon>Perkinsus</taxon>
    </lineage>
</organism>
<dbReference type="PANTHER" id="PTHR47959:SF1">
    <property type="entry name" value="ATP-DEPENDENT RNA HELICASE DBPA"/>
    <property type="match status" value="1"/>
</dbReference>
<dbReference type="CDD" id="cd18787">
    <property type="entry name" value="SF2_C_DEAD"/>
    <property type="match status" value="1"/>
</dbReference>
<evidence type="ECO:0000256" key="1">
    <source>
        <dbReference type="ARBA" id="ARBA00022741"/>
    </source>
</evidence>
<feature type="domain" description="Helicase C-terminal" evidence="5">
    <location>
        <begin position="1"/>
        <end position="103"/>
    </location>
</feature>
<evidence type="ECO:0000259" key="5">
    <source>
        <dbReference type="PROSITE" id="PS51194"/>
    </source>
</evidence>
<dbReference type="GO" id="GO:0016787">
    <property type="term" value="F:hydrolase activity"/>
    <property type="evidence" value="ECO:0007669"/>
    <property type="project" value="UniProtKB-KW"/>
</dbReference>
<dbReference type="Pfam" id="PF00271">
    <property type="entry name" value="Helicase_C"/>
    <property type="match status" value="1"/>
</dbReference>
<dbReference type="GO" id="GO:0005524">
    <property type="term" value="F:ATP binding"/>
    <property type="evidence" value="ECO:0007669"/>
    <property type="project" value="UniProtKB-KW"/>
</dbReference>
<feature type="non-terminal residue" evidence="6">
    <location>
        <position position="1"/>
    </location>
</feature>
<evidence type="ECO:0000313" key="6">
    <source>
        <dbReference type="EMBL" id="KAF4742130.1"/>
    </source>
</evidence>
<dbReference type="PROSITE" id="PS51194">
    <property type="entry name" value="HELICASE_CTER"/>
    <property type="match status" value="1"/>
</dbReference>
<dbReference type="PANTHER" id="PTHR47959">
    <property type="entry name" value="ATP-DEPENDENT RNA HELICASE RHLE-RELATED"/>
    <property type="match status" value="1"/>
</dbReference>
<feature type="non-terminal residue" evidence="6">
    <location>
        <position position="103"/>
    </location>
</feature>